<evidence type="ECO:0000313" key="4">
    <source>
        <dbReference type="Proteomes" id="UP000823900"/>
    </source>
</evidence>
<accession>A0A9D2HJB7</accession>
<evidence type="ECO:0000256" key="1">
    <source>
        <dbReference type="SAM" id="MobiDB-lite"/>
    </source>
</evidence>
<dbReference type="EMBL" id="DWZA01000088">
    <property type="protein sequence ID" value="HJA71855.1"/>
    <property type="molecule type" value="Genomic_DNA"/>
</dbReference>
<keyword evidence="2" id="KW-0732">Signal</keyword>
<feature type="signal peptide" evidence="2">
    <location>
        <begin position="1"/>
        <end position="21"/>
    </location>
</feature>
<protein>
    <recommendedName>
        <fullName evidence="5">Lipoprotein</fullName>
    </recommendedName>
</protein>
<feature type="chain" id="PRO_5039697389" description="Lipoprotein" evidence="2">
    <location>
        <begin position="22"/>
        <end position="99"/>
    </location>
</feature>
<dbReference type="PROSITE" id="PS51257">
    <property type="entry name" value="PROKAR_LIPOPROTEIN"/>
    <property type="match status" value="1"/>
</dbReference>
<proteinExistence type="predicted"/>
<dbReference type="Proteomes" id="UP000823900">
    <property type="component" value="Unassembled WGS sequence"/>
</dbReference>
<feature type="region of interest" description="Disordered" evidence="1">
    <location>
        <begin position="24"/>
        <end position="99"/>
    </location>
</feature>
<evidence type="ECO:0000256" key="2">
    <source>
        <dbReference type="SAM" id="SignalP"/>
    </source>
</evidence>
<sequence length="99" mass="10535">MKKIRPYLLGILLAWAMVFMAACGSTDSQQPSSATSEGAAVQTTQSEKTSSGEDPSDKRSGKKTDARESTGVIDGAMEDMKDAIDDGIGAVEKEMEKMK</sequence>
<feature type="compositionally biased region" description="Basic and acidic residues" evidence="1">
    <location>
        <begin position="55"/>
        <end position="68"/>
    </location>
</feature>
<evidence type="ECO:0000313" key="3">
    <source>
        <dbReference type="EMBL" id="HJA71855.1"/>
    </source>
</evidence>
<reference evidence="3" key="2">
    <citation type="submission" date="2021-04" db="EMBL/GenBank/DDBJ databases">
        <authorList>
            <person name="Gilroy R."/>
        </authorList>
    </citation>
    <scope>NUCLEOTIDE SEQUENCE</scope>
    <source>
        <strain evidence="3">CHK178-16964</strain>
    </source>
</reference>
<feature type="compositionally biased region" description="Polar residues" evidence="1">
    <location>
        <begin position="25"/>
        <end position="53"/>
    </location>
</feature>
<organism evidence="3 4">
    <name type="scientific">Candidatus Lachnoclostridium stercoravium</name>
    <dbReference type="NCBI Taxonomy" id="2838633"/>
    <lineage>
        <taxon>Bacteria</taxon>
        <taxon>Bacillati</taxon>
        <taxon>Bacillota</taxon>
        <taxon>Clostridia</taxon>
        <taxon>Lachnospirales</taxon>
        <taxon>Lachnospiraceae</taxon>
    </lineage>
</organism>
<name>A0A9D2HJB7_9FIRM</name>
<dbReference type="AlphaFoldDB" id="A0A9D2HJB7"/>
<reference evidence="3" key="1">
    <citation type="journal article" date="2021" name="PeerJ">
        <title>Extensive microbial diversity within the chicken gut microbiome revealed by metagenomics and culture.</title>
        <authorList>
            <person name="Gilroy R."/>
            <person name="Ravi A."/>
            <person name="Getino M."/>
            <person name="Pursley I."/>
            <person name="Horton D.L."/>
            <person name="Alikhan N.F."/>
            <person name="Baker D."/>
            <person name="Gharbi K."/>
            <person name="Hall N."/>
            <person name="Watson M."/>
            <person name="Adriaenssens E.M."/>
            <person name="Foster-Nyarko E."/>
            <person name="Jarju S."/>
            <person name="Secka A."/>
            <person name="Antonio M."/>
            <person name="Oren A."/>
            <person name="Chaudhuri R.R."/>
            <person name="La Ragione R."/>
            <person name="Hildebrand F."/>
            <person name="Pallen M.J."/>
        </authorList>
    </citation>
    <scope>NUCLEOTIDE SEQUENCE</scope>
    <source>
        <strain evidence="3">CHK178-16964</strain>
    </source>
</reference>
<evidence type="ECO:0008006" key="5">
    <source>
        <dbReference type="Google" id="ProtNLM"/>
    </source>
</evidence>
<gene>
    <name evidence="3" type="ORF">IAA07_09825</name>
</gene>
<comment type="caution">
    <text evidence="3">The sequence shown here is derived from an EMBL/GenBank/DDBJ whole genome shotgun (WGS) entry which is preliminary data.</text>
</comment>